<keyword evidence="9 14" id="KW-0548">Nucleotidyltransferase</keyword>
<dbReference type="SUPFAM" id="SSF69765">
    <property type="entry name" value="IpsF-like"/>
    <property type="match status" value="1"/>
</dbReference>
<feature type="site" description="Transition state stabilizer" evidence="14">
    <location>
        <position position="32"/>
    </location>
</feature>
<dbReference type="InterPro" id="IPR020555">
    <property type="entry name" value="MECDP_synthase_CS"/>
</dbReference>
<evidence type="ECO:0000256" key="6">
    <source>
        <dbReference type="ARBA" id="ARBA00008480"/>
    </source>
</evidence>
<proteinExistence type="inferred from homology"/>
<dbReference type="HAMAP" id="MF_01520">
    <property type="entry name" value="IspDF"/>
    <property type="match status" value="1"/>
</dbReference>
<evidence type="ECO:0000256" key="12">
    <source>
        <dbReference type="ARBA" id="ARBA00023239"/>
    </source>
</evidence>
<keyword evidence="10 14" id="KW-0479">Metal-binding</keyword>
<feature type="site" description="Positions MEP for the nucleophilic attack" evidence="14">
    <location>
        <position position="160"/>
    </location>
</feature>
<dbReference type="CDD" id="cd00554">
    <property type="entry name" value="MECDP_synthase"/>
    <property type="match status" value="1"/>
</dbReference>
<evidence type="ECO:0000313" key="17">
    <source>
        <dbReference type="Proteomes" id="UP000603317"/>
    </source>
</evidence>
<evidence type="ECO:0000256" key="2">
    <source>
        <dbReference type="ARBA" id="ARBA00001282"/>
    </source>
</evidence>
<feature type="binding site" evidence="14">
    <location>
        <begin position="284"/>
        <end position="286"/>
    </location>
    <ligand>
        <name>4-CDP-2-C-methyl-D-erythritol 2-phosphate</name>
        <dbReference type="ChEBI" id="CHEBI:57919"/>
    </ligand>
</feature>
<dbReference type="Proteomes" id="UP000603317">
    <property type="component" value="Unassembled WGS sequence"/>
</dbReference>
<comment type="similarity">
    <text evidence="6">Belongs to the IspF family.</text>
</comment>
<dbReference type="EC" id="2.7.7.60" evidence="14"/>
<feature type="region of interest" description="2-C-methyl-D-erythritol 2,4-cyclodiphosphate synthase" evidence="14">
    <location>
        <begin position="230"/>
        <end position="386"/>
    </location>
</feature>
<evidence type="ECO:0000256" key="4">
    <source>
        <dbReference type="ARBA" id="ARBA00004709"/>
    </source>
</evidence>
<evidence type="ECO:0000313" key="16">
    <source>
        <dbReference type="EMBL" id="GGA03854.1"/>
    </source>
</evidence>
<comment type="similarity">
    <text evidence="7">Belongs to the IspD/TarI cytidylyltransferase family. IspD subfamily.</text>
</comment>
<comment type="similarity">
    <text evidence="14">In the N-terminal section; belongs to the IspD/TarI cytidylyltransferase family. IspD subfamily.</text>
</comment>
<dbReference type="EC" id="4.6.1.12" evidence="14"/>
<feature type="site" description="Transition state stabilizer" evidence="14">
    <location>
        <position position="262"/>
    </location>
</feature>
<sequence>MSEVPSPLADRSVAAIVVAAGTGTRAGKDLPKQYVRWRGKPVLRHSVERLLDAGCAPVMVAIAPGADELAAEAVGDLEGVAFCTGGDTRQQSVANALERLAGAVPSIILIHDAARPIVPNAVVERLVDALSGSPGAIPTLPVVDSLAVARDGLMGDKADRDTLRRVQTPQAFRFPEILAAHRDWGGTPDAGDDAQVLRAHGGKIALVEGDEALKKLTFAEDFELDRPAIRTGMGFDVHRLAEGESLWLGGLQIEHTHGLAGHSDADVALHAITDAVLGAIGAGDIGDHFPPSDPQWKGASSDQFLAHAVTRANEAGYAICNIDLTIICEAPKIGPHRAAMRDRIAQILGVETSAISVKATTTEGLGLTGRREGIAAQAVATLAAIG</sequence>
<name>A0ABQ1F9U8_9SPHN</name>
<comment type="cofactor">
    <cofactor evidence="3 14">
        <name>a divalent metal cation</name>
        <dbReference type="ChEBI" id="CHEBI:60240"/>
    </cofactor>
</comment>
<feature type="binding site" evidence="14">
    <location>
        <begin position="360"/>
        <end position="363"/>
    </location>
    <ligand>
        <name>4-CDP-2-C-methyl-D-erythritol 2-phosphate</name>
        <dbReference type="ChEBI" id="CHEBI:57919"/>
    </ligand>
</feature>
<feature type="binding site" evidence="14">
    <location>
        <position position="370"/>
    </location>
    <ligand>
        <name>4-CDP-2-C-methyl-D-erythritol 2-phosphate</name>
        <dbReference type="ChEBI" id="CHEBI:57919"/>
    </ligand>
</feature>
<dbReference type="Gene3D" id="3.30.1330.50">
    <property type="entry name" value="2-C-methyl-D-erythritol 2,4-cyclodiphosphate synthase"/>
    <property type="match status" value="1"/>
</dbReference>
<dbReference type="PROSITE" id="PS01295">
    <property type="entry name" value="ISPD"/>
    <property type="match status" value="1"/>
</dbReference>
<evidence type="ECO:0000256" key="3">
    <source>
        <dbReference type="ARBA" id="ARBA00001968"/>
    </source>
</evidence>
<feature type="site" description="Positions MEP for the nucleophilic attack" evidence="14">
    <location>
        <position position="215"/>
    </location>
</feature>
<dbReference type="RefSeq" id="WP_188641749.1">
    <property type="nucleotide sequence ID" value="NZ_BMID01000001.1"/>
</dbReference>
<feature type="site" description="Transition state stabilizer" evidence="14">
    <location>
        <position position="25"/>
    </location>
</feature>
<dbReference type="Pfam" id="PF02542">
    <property type="entry name" value="YgbB"/>
    <property type="match status" value="1"/>
</dbReference>
<feature type="binding site" evidence="14">
    <location>
        <position position="238"/>
    </location>
    <ligand>
        <name>a divalent metal cation</name>
        <dbReference type="ChEBI" id="CHEBI:60240"/>
    </ligand>
</feature>
<comment type="caution">
    <text evidence="16">The sequence shown here is derived from an EMBL/GenBank/DDBJ whole genome shotgun (WGS) entry which is preliminary data.</text>
</comment>
<keyword evidence="11 14" id="KW-0414">Isoprene biosynthesis</keyword>
<evidence type="ECO:0000259" key="15">
    <source>
        <dbReference type="Pfam" id="PF02542"/>
    </source>
</evidence>
<dbReference type="InterPro" id="IPR036571">
    <property type="entry name" value="MECDP_synthase_sf"/>
</dbReference>
<evidence type="ECO:0000256" key="13">
    <source>
        <dbReference type="ARBA" id="ARBA00023268"/>
    </source>
</evidence>
<feature type="binding site" evidence="14">
    <location>
        <position position="270"/>
    </location>
    <ligand>
        <name>a divalent metal cation</name>
        <dbReference type="ChEBI" id="CHEBI:60240"/>
    </ligand>
</feature>
<evidence type="ECO:0000256" key="10">
    <source>
        <dbReference type="ARBA" id="ARBA00022723"/>
    </source>
</evidence>
<keyword evidence="13 14" id="KW-0511">Multifunctional enzyme</keyword>
<comment type="catalytic activity">
    <reaction evidence="2 14">
        <text>2-C-methyl-D-erythritol 4-phosphate + CTP + H(+) = 4-CDP-2-C-methyl-D-erythritol + diphosphate</text>
        <dbReference type="Rhea" id="RHEA:13429"/>
        <dbReference type="ChEBI" id="CHEBI:15378"/>
        <dbReference type="ChEBI" id="CHEBI:33019"/>
        <dbReference type="ChEBI" id="CHEBI:37563"/>
        <dbReference type="ChEBI" id="CHEBI:57823"/>
        <dbReference type="ChEBI" id="CHEBI:58262"/>
        <dbReference type="EC" id="2.7.7.60"/>
    </reaction>
</comment>
<feature type="region of interest" description="2-C-methyl-D-erythritol 4-phosphate cytidylyltransferase" evidence="14">
    <location>
        <begin position="1"/>
        <end position="229"/>
    </location>
</feature>
<comment type="similarity">
    <text evidence="14">In the C-terminal section; belongs to the IspF family.</text>
</comment>
<dbReference type="InterPro" id="IPR018294">
    <property type="entry name" value="ISPD_synthase_CS"/>
</dbReference>
<keyword evidence="17" id="KW-1185">Reference proteome</keyword>
<dbReference type="PROSITE" id="PS01350">
    <property type="entry name" value="ISPF"/>
    <property type="match status" value="1"/>
</dbReference>
<comment type="catalytic activity">
    <reaction evidence="1 14">
        <text>4-CDP-2-C-methyl-D-erythritol 2-phosphate = 2-C-methyl-D-erythritol 2,4-cyclic diphosphate + CMP</text>
        <dbReference type="Rhea" id="RHEA:23864"/>
        <dbReference type="ChEBI" id="CHEBI:57919"/>
        <dbReference type="ChEBI" id="CHEBI:58483"/>
        <dbReference type="ChEBI" id="CHEBI:60377"/>
        <dbReference type="EC" id="4.6.1.12"/>
    </reaction>
</comment>
<dbReference type="CDD" id="cd02516">
    <property type="entry name" value="CDP-ME_synthetase"/>
    <property type="match status" value="1"/>
</dbReference>
<dbReference type="InterPro" id="IPR029044">
    <property type="entry name" value="Nucleotide-diphossugar_trans"/>
</dbReference>
<evidence type="ECO:0000256" key="11">
    <source>
        <dbReference type="ARBA" id="ARBA00023229"/>
    </source>
</evidence>
<evidence type="ECO:0000256" key="7">
    <source>
        <dbReference type="ARBA" id="ARBA00009789"/>
    </source>
</evidence>
<dbReference type="InterPro" id="IPR001228">
    <property type="entry name" value="IspD"/>
</dbReference>
<accession>A0ABQ1F9U8</accession>
<dbReference type="NCBIfam" id="NF006899">
    <property type="entry name" value="PRK09382.1"/>
    <property type="match status" value="1"/>
</dbReference>
<dbReference type="InterPro" id="IPR003526">
    <property type="entry name" value="MECDP_synthase"/>
</dbReference>
<evidence type="ECO:0000256" key="1">
    <source>
        <dbReference type="ARBA" id="ARBA00000200"/>
    </source>
</evidence>
<keyword evidence="12 14" id="KW-0456">Lyase</keyword>
<comment type="caution">
    <text evidence="14">Lacks conserved residue(s) required for the propagation of feature annotation.</text>
</comment>
<reference evidence="17" key="1">
    <citation type="journal article" date="2019" name="Int. J. Syst. Evol. Microbiol.">
        <title>The Global Catalogue of Microorganisms (GCM) 10K type strain sequencing project: providing services to taxonomists for standard genome sequencing and annotation.</title>
        <authorList>
            <consortium name="The Broad Institute Genomics Platform"/>
            <consortium name="The Broad Institute Genome Sequencing Center for Infectious Disease"/>
            <person name="Wu L."/>
            <person name="Ma J."/>
        </authorList>
    </citation>
    <scope>NUCLEOTIDE SEQUENCE [LARGE SCALE GENOMIC DNA]</scope>
    <source>
        <strain evidence="17">CGMCC 1.15297</strain>
    </source>
</reference>
<keyword evidence="8 14" id="KW-0808">Transferase</keyword>
<dbReference type="InterPro" id="IPR026596">
    <property type="entry name" value="IspD/F"/>
</dbReference>
<protein>
    <recommendedName>
        <fullName evidence="14">Bifunctional enzyme IspD/IspF</fullName>
    </recommendedName>
    <domain>
        <recommendedName>
            <fullName evidence="14">2-C-methyl-D-erythritol 4-phosphate cytidylyltransferase</fullName>
            <ecNumber evidence="14">2.7.7.60</ecNumber>
        </recommendedName>
        <alternativeName>
            <fullName evidence="14">4-diphosphocytidyl-2C-methyl-D-erythritol synthase</fullName>
        </alternativeName>
        <alternativeName>
            <fullName evidence="14">MEP cytidylyltransferase</fullName>
            <shortName evidence="14">MCT</shortName>
        </alternativeName>
    </domain>
    <domain>
        <recommendedName>
            <fullName evidence="14">2-C-methyl-D-erythritol 2,4-cyclodiphosphate synthase</fullName>
            <shortName evidence="14">MECDP-synthase</shortName>
            <shortName evidence="14">MECPP-synthase</shortName>
            <shortName evidence="14">MECPS</shortName>
            <ecNumber evidence="14">4.6.1.12</ecNumber>
        </recommendedName>
    </domain>
</protein>
<evidence type="ECO:0000256" key="5">
    <source>
        <dbReference type="ARBA" id="ARBA00004787"/>
    </source>
</evidence>
<dbReference type="InterPro" id="IPR034683">
    <property type="entry name" value="IspD/TarI"/>
</dbReference>
<feature type="domain" description="2-C-methyl-D-erythritol 2,4-cyclodiphosphate synthase" evidence="15">
    <location>
        <begin position="229"/>
        <end position="382"/>
    </location>
</feature>
<evidence type="ECO:0000256" key="9">
    <source>
        <dbReference type="ARBA" id="ARBA00022695"/>
    </source>
</evidence>
<feature type="binding site" evidence="14">
    <location>
        <begin position="262"/>
        <end position="263"/>
    </location>
    <ligand>
        <name>4-CDP-2-C-methyl-D-erythritol 2-phosphate</name>
        <dbReference type="ChEBI" id="CHEBI:57919"/>
    </ligand>
</feature>
<dbReference type="EMBL" id="BMID01000001">
    <property type="protein sequence ID" value="GGA03854.1"/>
    <property type="molecule type" value="Genomic_DNA"/>
</dbReference>
<gene>
    <name evidence="14 16" type="primary">ispDF</name>
    <name evidence="16" type="ORF">GCM10010923_11020</name>
</gene>
<dbReference type="NCBIfam" id="TIGR00453">
    <property type="entry name" value="ispD"/>
    <property type="match status" value="1"/>
</dbReference>
<feature type="binding site" evidence="14">
    <location>
        <position position="236"/>
    </location>
    <ligand>
        <name>a divalent metal cation</name>
        <dbReference type="ChEBI" id="CHEBI:60240"/>
    </ligand>
</feature>
<feature type="binding site" evidence="14">
    <location>
        <begin position="236"/>
        <end position="238"/>
    </location>
    <ligand>
        <name>4-CDP-2-C-methyl-D-erythritol 2-phosphate</name>
        <dbReference type="ChEBI" id="CHEBI:57919"/>
    </ligand>
</feature>
<dbReference type="NCBIfam" id="TIGR00151">
    <property type="entry name" value="ispF"/>
    <property type="match status" value="1"/>
</dbReference>
<feature type="site" description="Transition state stabilizer" evidence="14">
    <location>
        <position position="361"/>
    </location>
</feature>
<dbReference type="PANTHER" id="PTHR43181:SF1">
    <property type="entry name" value="2-C-METHYL-D-ERYTHRITOL 2,4-CYCLODIPHOSPHATE SYNTHASE, CHLOROPLASTIC"/>
    <property type="match status" value="1"/>
</dbReference>
<dbReference type="PANTHER" id="PTHR43181">
    <property type="entry name" value="2-C-METHYL-D-ERYTHRITOL 2,4-CYCLODIPHOSPHATE SYNTHASE, CHLOROPLASTIC"/>
    <property type="match status" value="1"/>
</dbReference>
<comment type="function">
    <text evidence="14">Bifunctional enzyme that catalyzes the formation of 4-diphosphocytidyl-2-C-methyl-D-erythritol from CTP and 2-C-methyl-D-erythritol 4-phosphate (MEP) (IspD), and catalyzes the conversion of 4-diphosphocytidyl-2-C-methyl-D-erythritol 2-phosphate (CDP-ME2P) to 2-C-methyl-D-erythritol 2,4-cyclodiphosphate (ME-CPP) with a corresponding release of cytidine 5-monophosphate (CMP) (IspF).</text>
</comment>
<evidence type="ECO:0000256" key="8">
    <source>
        <dbReference type="ARBA" id="ARBA00022679"/>
    </source>
</evidence>
<evidence type="ECO:0000256" key="14">
    <source>
        <dbReference type="HAMAP-Rule" id="MF_01520"/>
    </source>
</evidence>
<dbReference type="HAMAP" id="MF_00107">
    <property type="entry name" value="IspF"/>
    <property type="match status" value="1"/>
</dbReference>
<dbReference type="SUPFAM" id="SSF53448">
    <property type="entry name" value="Nucleotide-diphospho-sugar transferases"/>
    <property type="match status" value="1"/>
</dbReference>
<comment type="pathway">
    <text evidence="4 14">Isoprenoid biosynthesis; isopentenyl diphosphate biosynthesis via DXP pathway; isopentenyl diphosphate from 1-deoxy-D-xylulose 5-phosphate: step 4/6.</text>
</comment>
<dbReference type="Gene3D" id="3.90.550.10">
    <property type="entry name" value="Spore Coat Polysaccharide Biosynthesis Protein SpsA, Chain A"/>
    <property type="match status" value="1"/>
</dbReference>
<organism evidence="16 17">
    <name type="scientific">Blastomonas marina</name>
    <dbReference type="NCBI Taxonomy" id="1867408"/>
    <lineage>
        <taxon>Bacteria</taxon>
        <taxon>Pseudomonadati</taxon>
        <taxon>Pseudomonadota</taxon>
        <taxon>Alphaproteobacteria</taxon>
        <taxon>Sphingomonadales</taxon>
        <taxon>Sphingomonadaceae</taxon>
        <taxon>Blastomonas</taxon>
    </lineage>
</organism>
<dbReference type="Pfam" id="PF01128">
    <property type="entry name" value="IspD"/>
    <property type="match status" value="1"/>
</dbReference>
<comment type="pathway">
    <text evidence="5 14">Isoprenoid biosynthesis; isopentenyl diphosphate biosynthesis via DXP pathway; isopentenyl diphosphate from 1-deoxy-D-xylulose 5-phosphate: step 2/6.</text>
</comment>